<feature type="region of interest" description="Disordered" evidence="1">
    <location>
        <begin position="353"/>
        <end position="376"/>
    </location>
</feature>
<reference evidence="2" key="1">
    <citation type="submission" date="2021-06" db="EMBL/GenBank/DDBJ databases">
        <authorList>
            <person name="Kallberg Y."/>
            <person name="Tangrot J."/>
            <person name="Rosling A."/>
        </authorList>
    </citation>
    <scope>NUCLEOTIDE SEQUENCE</scope>
    <source>
        <strain evidence="2">MA453B</strain>
    </source>
</reference>
<dbReference type="EMBL" id="CAJVPY010012520">
    <property type="protein sequence ID" value="CAG8734703.1"/>
    <property type="molecule type" value="Genomic_DNA"/>
</dbReference>
<comment type="caution">
    <text evidence="2">The sequence shown here is derived from an EMBL/GenBank/DDBJ whole genome shotgun (WGS) entry which is preliminary data.</text>
</comment>
<feature type="non-terminal residue" evidence="2">
    <location>
        <position position="376"/>
    </location>
</feature>
<dbReference type="OrthoDB" id="2435492at2759"/>
<proteinExistence type="predicted"/>
<name>A0A9N9NIE7_9GLOM</name>
<gene>
    <name evidence="2" type="ORF">DERYTH_LOCUS15441</name>
</gene>
<sequence length="376" mass="44281">YGSSTNDSQDGEERKDMYDEGGKIREATLWSVSKTAEKKLKWVSAIKGYQIKDPKPILWAVSDDKYIVFKTNYFYYNFELFDAKGIHKDLFFPNAHNLVNQLAFVPNGDHNDLVVALTEPMHQIYVFKLKNREWILYNKFELSYFCDATITDEGKLILFDDKIFQLTKWNIRTSAFETNFMIDWCYKVSLVELNQGGELLAVYAVYLQDETPKKSRLYIYSLKSGINMAYHDYDERIVVDSIYFIAYEVGERLLIKSHNQFNKERYIDLMDPYTLKNLLYVLSDCVYIANMIKDELKGKYFNGSEVPTEENNEYKFSGSFLRWNLIYKKHNNRPGFLIEIEAEIFDQNNSSWRPVEGESKRTINPNLQPPEHTKKT</sequence>
<evidence type="ECO:0000313" key="3">
    <source>
        <dbReference type="Proteomes" id="UP000789405"/>
    </source>
</evidence>
<accession>A0A9N9NIE7</accession>
<feature type="compositionally biased region" description="Basic and acidic residues" evidence="1">
    <location>
        <begin position="11"/>
        <end position="20"/>
    </location>
</feature>
<evidence type="ECO:0000256" key="1">
    <source>
        <dbReference type="SAM" id="MobiDB-lite"/>
    </source>
</evidence>
<organism evidence="2 3">
    <name type="scientific">Dentiscutata erythropus</name>
    <dbReference type="NCBI Taxonomy" id="1348616"/>
    <lineage>
        <taxon>Eukaryota</taxon>
        <taxon>Fungi</taxon>
        <taxon>Fungi incertae sedis</taxon>
        <taxon>Mucoromycota</taxon>
        <taxon>Glomeromycotina</taxon>
        <taxon>Glomeromycetes</taxon>
        <taxon>Diversisporales</taxon>
        <taxon>Gigasporaceae</taxon>
        <taxon>Dentiscutata</taxon>
    </lineage>
</organism>
<dbReference type="SUPFAM" id="SSF101898">
    <property type="entry name" value="NHL repeat"/>
    <property type="match status" value="1"/>
</dbReference>
<evidence type="ECO:0000313" key="2">
    <source>
        <dbReference type="EMBL" id="CAG8734703.1"/>
    </source>
</evidence>
<feature type="region of interest" description="Disordered" evidence="1">
    <location>
        <begin position="1"/>
        <end position="20"/>
    </location>
</feature>
<keyword evidence="3" id="KW-1185">Reference proteome</keyword>
<dbReference type="Proteomes" id="UP000789405">
    <property type="component" value="Unassembled WGS sequence"/>
</dbReference>
<protein>
    <submittedName>
        <fullName evidence="2">9237_t:CDS:1</fullName>
    </submittedName>
</protein>
<dbReference type="AlphaFoldDB" id="A0A9N9NIE7"/>